<evidence type="ECO:0000256" key="6">
    <source>
        <dbReference type="PROSITE-ProRule" id="PRU00169"/>
    </source>
</evidence>
<dbReference type="PANTHER" id="PTHR43874">
    <property type="entry name" value="TWO-COMPONENT RESPONSE REGULATOR"/>
    <property type="match status" value="1"/>
</dbReference>
<reference evidence="9 10" key="1">
    <citation type="submission" date="2021-05" db="EMBL/GenBank/DDBJ databases">
        <title>Genome Assembly of Synthetic Allotetraploid Brassica napus Reveals Homoeologous Exchanges between Subgenomes.</title>
        <authorList>
            <person name="Davis J.T."/>
        </authorList>
    </citation>
    <scope>NUCLEOTIDE SEQUENCE [LARGE SCALE GENOMIC DNA]</scope>
    <source>
        <strain evidence="10">cv. Da-Ae</strain>
        <tissue evidence="9">Seedling</tissue>
    </source>
</reference>
<dbReference type="SMART" id="SM00448">
    <property type="entry name" value="REC"/>
    <property type="match status" value="1"/>
</dbReference>
<dbReference type="InterPro" id="IPR001789">
    <property type="entry name" value="Sig_transdc_resp-reg_receiver"/>
</dbReference>
<comment type="subcellular location">
    <subcellularLocation>
        <location evidence="1">Nucleus</location>
    </subcellularLocation>
</comment>
<organism evidence="9 10">
    <name type="scientific">Brassica napus</name>
    <name type="common">Rape</name>
    <dbReference type="NCBI Taxonomy" id="3708"/>
    <lineage>
        <taxon>Eukaryota</taxon>
        <taxon>Viridiplantae</taxon>
        <taxon>Streptophyta</taxon>
        <taxon>Embryophyta</taxon>
        <taxon>Tracheophyta</taxon>
        <taxon>Spermatophyta</taxon>
        <taxon>Magnoliopsida</taxon>
        <taxon>eudicotyledons</taxon>
        <taxon>Gunneridae</taxon>
        <taxon>Pentapetalae</taxon>
        <taxon>rosids</taxon>
        <taxon>malvids</taxon>
        <taxon>Brassicales</taxon>
        <taxon>Brassicaceae</taxon>
        <taxon>Brassiceae</taxon>
        <taxon>Brassica</taxon>
    </lineage>
</organism>
<dbReference type="PANTHER" id="PTHR43874:SF122">
    <property type="entry name" value="TWO-COMPONENT RESPONSE REGULATOR ARR7"/>
    <property type="match status" value="1"/>
</dbReference>
<evidence type="ECO:0000256" key="4">
    <source>
        <dbReference type="ARBA" id="ARBA00023163"/>
    </source>
</evidence>
<dbReference type="EMBL" id="JAGKQM010000015">
    <property type="protein sequence ID" value="KAH0877888.1"/>
    <property type="molecule type" value="Genomic_DNA"/>
</dbReference>
<protein>
    <recommendedName>
        <fullName evidence="8">Response regulatory domain-containing protein</fullName>
    </recommendedName>
</protein>
<evidence type="ECO:0000256" key="5">
    <source>
        <dbReference type="ARBA" id="ARBA00023242"/>
    </source>
</evidence>
<feature type="domain" description="Response regulatory" evidence="8">
    <location>
        <begin position="25"/>
        <end position="142"/>
    </location>
</feature>
<dbReference type="Proteomes" id="UP000824890">
    <property type="component" value="Unassembled WGS sequence"/>
</dbReference>
<keyword evidence="4" id="KW-0804">Transcription</keyword>
<keyword evidence="10" id="KW-1185">Reference proteome</keyword>
<gene>
    <name evidence="9" type="ORF">HID58_065282</name>
</gene>
<keyword evidence="2" id="KW-0902">Two-component regulatory system</keyword>
<evidence type="ECO:0000313" key="10">
    <source>
        <dbReference type="Proteomes" id="UP000824890"/>
    </source>
</evidence>
<keyword evidence="3" id="KW-0805">Transcription regulation</keyword>
<dbReference type="SUPFAM" id="SSF52172">
    <property type="entry name" value="CheY-like"/>
    <property type="match status" value="1"/>
</dbReference>
<comment type="caution">
    <text evidence="9">The sequence shown here is derived from an EMBL/GenBank/DDBJ whole genome shotgun (WGS) entry which is preliminary data.</text>
</comment>
<dbReference type="InterPro" id="IPR045279">
    <property type="entry name" value="ARR-like"/>
</dbReference>
<feature type="modified residue" description="4-aspartylphosphate" evidence="6">
    <location>
        <position position="75"/>
    </location>
</feature>
<dbReference type="Pfam" id="PF00072">
    <property type="entry name" value="Response_reg"/>
    <property type="match status" value="1"/>
</dbReference>
<sequence length="204" mass="22406">MAVGEVMRMEIPSGGDMSVTSPELHVLAVDDSIVDRKVIERLLRISACKVTTVESGARALQYLGLDGDKGASVTDYSMPGLTGYDLLKKIKESSVFREIPVVIMSSENILPRIEQCLREGAEDFLLKPVKLADVKRIKELIMRNEAEDCKTLSHSNKRKLAEYIDDAPSPSPSPSSSTHDDSSAKDFPSSKQMKSADEKFSSLL</sequence>
<dbReference type="PROSITE" id="PS50110">
    <property type="entry name" value="RESPONSE_REGULATORY"/>
    <property type="match status" value="1"/>
</dbReference>
<evidence type="ECO:0000256" key="7">
    <source>
        <dbReference type="SAM" id="MobiDB-lite"/>
    </source>
</evidence>
<feature type="compositionally biased region" description="Basic and acidic residues" evidence="7">
    <location>
        <begin position="194"/>
        <end position="204"/>
    </location>
</feature>
<feature type="region of interest" description="Disordered" evidence="7">
    <location>
        <begin position="160"/>
        <end position="204"/>
    </location>
</feature>
<dbReference type="CDD" id="cd17581">
    <property type="entry name" value="REC_typeA_ARR"/>
    <property type="match status" value="1"/>
</dbReference>
<evidence type="ECO:0000256" key="2">
    <source>
        <dbReference type="ARBA" id="ARBA00023012"/>
    </source>
</evidence>
<dbReference type="Gene3D" id="3.40.50.2300">
    <property type="match status" value="1"/>
</dbReference>
<keyword evidence="5" id="KW-0539">Nucleus</keyword>
<evidence type="ECO:0000256" key="1">
    <source>
        <dbReference type="ARBA" id="ARBA00004123"/>
    </source>
</evidence>
<name>A0ABQ7ZCQ7_BRANA</name>
<evidence type="ECO:0000259" key="8">
    <source>
        <dbReference type="PROSITE" id="PS50110"/>
    </source>
</evidence>
<evidence type="ECO:0000256" key="3">
    <source>
        <dbReference type="ARBA" id="ARBA00023015"/>
    </source>
</evidence>
<evidence type="ECO:0000313" key="9">
    <source>
        <dbReference type="EMBL" id="KAH0877888.1"/>
    </source>
</evidence>
<keyword evidence="6" id="KW-0597">Phosphoprotein</keyword>
<dbReference type="InterPro" id="IPR011006">
    <property type="entry name" value="CheY-like_superfamily"/>
</dbReference>
<proteinExistence type="predicted"/>
<accession>A0ABQ7ZCQ7</accession>